<keyword evidence="4" id="KW-1185">Reference proteome</keyword>
<evidence type="ECO:0000256" key="2">
    <source>
        <dbReference type="SAM" id="SignalP"/>
    </source>
</evidence>
<comment type="caution">
    <text evidence="3">The sequence shown here is derived from an EMBL/GenBank/DDBJ whole genome shotgun (WGS) entry which is preliminary data.</text>
</comment>
<protein>
    <submittedName>
        <fullName evidence="3">Uncharacterized protein</fullName>
    </submittedName>
</protein>
<feature type="signal peptide" evidence="2">
    <location>
        <begin position="1"/>
        <end position="20"/>
    </location>
</feature>
<proteinExistence type="predicted"/>
<evidence type="ECO:0000313" key="4">
    <source>
        <dbReference type="Proteomes" id="UP000269265"/>
    </source>
</evidence>
<feature type="region of interest" description="Disordered" evidence="1">
    <location>
        <begin position="42"/>
        <end position="68"/>
    </location>
</feature>
<dbReference type="AlphaFoldDB" id="A0A3R8S5J6"/>
<name>A0A3R8S5J6_9BURK</name>
<accession>A0A3R8S5J6</accession>
<evidence type="ECO:0000256" key="1">
    <source>
        <dbReference type="SAM" id="MobiDB-lite"/>
    </source>
</evidence>
<dbReference type="Proteomes" id="UP000269265">
    <property type="component" value="Unassembled WGS sequence"/>
</dbReference>
<feature type="chain" id="PRO_5018595423" evidence="2">
    <location>
        <begin position="21"/>
        <end position="97"/>
    </location>
</feature>
<organism evidence="3 4">
    <name type="scientific">Aquabacterium soli</name>
    <dbReference type="NCBI Taxonomy" id="2493092"/>
    <lineage>
        <taxon>Bacteria</taxon>
        <taxon>Pseudomonadati</taxon>
        <taxon>Pseudomonadota</taxon>
        <taxon>Betaproteobacteria</taxon>
        <taxon>Burkholderiales</taxon>
        <taxon>Aquabacterium</taxon>
    </lineage>
</organism>
<gene>
    <name evidence="3" type="ORF">EIP75_03915</name>
</gene>
<sequence>MKVIRLIAVVVALSCSSVFAVRDPGASMEELKMRRAEVQRKIEFNHQRLKQPDPSSSTKQRLKEEQKHLLQQSAELQRAIKLSEMVQRNESVMYANE</sequence>
<evidence type="ECO:0000313" key="3">
    <source>
        <dbReference type="EMBL" id="RRS06010.1"/>
    </source>
</evidence>
<keyword evidence="2" id="KW-0732">Signal</keyword>
<dbReference type="RefSeq" id="WP_125241917.1">
    <property type="nucleotide sequence ID" value="NZ_RSED01000002.1"/>
</dbReference>
<dbReference type="EMBL" id="RSED01000002">
    <property type="protein sequence ID" value="RRS06010.1"/>
    <property type="molecule type" value="Genomic_DNA"/>
</dbReference>
<reference evidence="3 4" key="1">
    <citation type="submission" date="2018-12" db="EMBL/GenBank/DDBJ databases">
        <title>The whole draft genome of Aquabacterium sp. SJQ9.</title>
        <authorList>
            <person name="Sun L."/>
            <person name="Gao X."/>
            <person name="Chen W."/>
            <person name="Huang K."/>
        </authorList>
    </citation>
    <scope>NUCLEOTIDE SEQUENCE [LARGE SCALE GENOMIC DNA]</scope>
    <source>
        <strain evidence="3 4">SJQ9</strain>
    </source>
</reference>